<evidence type="ECO:0000256" key="1">
    <source>
        <dbReference type="SAM" id="MobiDB-lite"/>
    </source>
</evidence>
<protein>
    <submittedName>
        <fullName evidence="3">Small, acid-soluble spore protein N</fullName>
    </submittedName>
</protein>
<feature type="compositionally biased region" description="Basic and acidic residues" evidence="1">
    <location>
        <begin position="45"/>
        <end position="68"/>
    </location>
</feature>
<evidence type="ECO:0000313" key="2">
    <source>
        <dbReference type="Proteomes" id="UP000095285"/>
    </source>
</evidence>
<name>A0A1I7VFM1_LOALO</name>
<accession>A0A1I7VFM1</accession>
<dbReference type="AlphaFoldDB" id="A0A1I7VFM1"/>
<organism evidence="2 3">
    <name type="scientific">Loa loa</name>
    <name type="common">Eye worm</name>
    <name type="synonym">Filaria loa</name>
    <dbReference type="NCBI Taxonomy" id="7209"/>
    <lineage>
        <taxon>Eukaryota</taxon>
        <taxon>Metazoa</taxon>
        <taxon>Ecdysozoa</taxon>
        <taxon>Nematoda</taxon>
        <taxon>Chromadorea</taxon>
        <taxon>Rhabditida</taxon>
        <taxon>Spirurina</taxon>
        <taxon>Spiruromorpha</taxon>
        <taxon>Filarioidea</taxon>
        <taxon>Onchocercidae</taxon>
        <taxon>Loa</taxon>
    </lineage>
</organism>
<reference evidence="3" key="2">
    <citation type="submission" date="2016-11" db="UniProtKB">
        <authorList>
            <consortium name="WormBaseParasite"/>
        </authorList>
    </citation>
    <scope>IDENTIFICATION</scope>
</reference>
<feature type="region of interest" description="Disordered" evidence="1">
    <location>
        <begin position="1"/>
        <end position="68"/>
    </location>
</feature>
<proteinExistence type="predicted"/>
<evidence type="ECO:0000313" key="3">
    <source>
        <dbReference type="WBParaSite" id="EN70_2020"/>
    </source>
</evidence>
<dbReference type="Proteomes" id="UP000095285">
    <property type="component" value="Unassembled WGS sequence"/>
</dbReference>
<sequence length="68" mass="7772">MGYYKSHRSKNRGCKLFESSTQADLASGPKDSELDKRNKHPIHLPGHDAVTELPTRQEHETLNQERSI</sequence>
<keyword evidence="2" id="KW-1185">Reference proteome</keyword>
<reference evidence="2" key="1">
    <citation type="submission" date="2012-04" db="EMBL/GenBank/DDBJ databases">
        <title>The Genome Sequence of Loa loa.</title>
        <authorList>
            <consortium name="The Broad Institute Genome Sequencing Platform"/>
            <consortium name="Broad Institute Genome Sequencing Center for Infectious Disease"/>
            <person name="Nutman T.B."/>
            <person name="Fink D.L."/>
            <person name="Russ C."/>
            <person name="Young S."/>
            <person name="Zeng Q."/>
            <person name="Gargeya S."/>
            <person name="Alvarado L."/>
            <person name="Berlin A."/>
            <person name="Chapman S.B."/>
            <person name="Chen Z."/>
            <person name="Freedman E."/>
            <person name="Gellesch M."/>
            <person name="Goldberg J."/>
            <person name="Griggs A."/>
            <person name="Gujja S."/>
            <person name="Heilman E.R."/>
            <person name="Heiman D."/>
            <person name="Howarth C."/>
            <person name="Mehta T."/>
            <person name="Neiman D."/>
            <person name="Pearson M."/>
            <person name="Roberts A."/>
            <person name="Saif S."/>
            <person name="Shea T."/>
            <person name="Shenoy N."/>
            <person name="Sisk P."/>
            <person name="Stolte C."/>
            <person name="Sykes S."/>
            <person name="White J."/>
            <person name="Yandava C."/>
            <person name="Haas B."/>
            <person name="Henn M.R."/>
            <person name="Nusbaum C."/>
            <person name="Birren B."/>
        </authorList>
    </citation>
    <scope>NUCLEOTIDE SEQUENCE [LARGE SCALE GENOMIC DNA]</scope>
</reference>
<feature type="compositionally biased region" description="Basic residues" evidence="1">
    <location>
        <begin position="1"/>
        <end position="13"/>
    </location>
</feature>
<dbReference type="WBParaSite" id="EN70_2020">
    <property type="protein sequence ID" value="EN70_2020"/>
    <property type="gene ID" value="EN70_2020"/>
</dbReference>